<comment type="caution">
    <text evidence="8">The sequence shown here is derived from an EMBL/GenBank/DDBJ whole genome shotgun (WGS) entry which is preliminary data.</text>
</comment>
<dbReference type="InterPro" id="IPR036890">
    <property type="entry name" value="HATPase_C_sf"/>
</dbReference>
<dbReference type="InterPro" id="IPR011006">
    <property type="entry name" value="CheY-like_superfamily"/>
</dbReference>
<dbReference type="SMART" id="SM00388">
    <property type="entry name" value="HisKA"/>
    <property type="match status" value="1"/>
</dbReference>
<dbReference type="NCBIfam" id="TIGR00229">
    <property type="entry name" value="sensory_box"/>
    <property type="match status" value="1"/>
</dbReference>
<evidence type="ECO:0000259" key="5">
    <source>
        <dbReference type="PROSITE" id="PS50109"/>
    </source>
</evidence>
<dbReference type="SUPFAM" id="SSF55785">
    <property type="entry name" value="PYP-like sensor domain (PAS domain)"/>
    <property type="match status" value="1"/>
</dbReference>
<dbReference type="SUPFAM" id="SSF55874">
    <property type="entry name" value="ATPase domain of HSP90 chaperone/DNA topoisomerase II/histidine kinase"/>
    <property type="match status" value="1"/>
</dbReference>
<dbReference type="Gene3D" id="1.10.287.130">
    <property type="match status" value="1"/>
</dbReference>
<feature type="domain" description="Histidine kinase" evidence="5">
    <location>
        <begin position="287"/>
        <end position="504"/>
    </location>
</feature>
<dbReference type="PRINTS" id="PR00344">
    <property type="entry name" value="BCTRLSENSOR"/>
</dbReference>
<dbReference type="InterPro" id="IPR001789">
    <property type="entry name" value="Sig_transdc_resp-reg_receiver"/>
</dbReference>
<dbReference type="CDD" id="cd16922">
    <property type="entry name" value="HATPase_EvgS-ArcB-TorS-like"/>
    <property type="match status" value="1"/>
</dbReference>
<dbReference type="Gene3D" id="3.40.50.2300">
    <property type="match status" value="2"/>
</dbReference>
<organism evidence="8 9">
    <name type="scientific">Chitiniphilus shinanonensis</name>
    <dbReference type="NCBI Taxonomy" id="553088"/>
    <lineage>
        <taxon>Bacteria</taxon>
        <taxon>Pseudomonadati</taxon>
        <taxon>Pseudomonadota</taxon>
        <taxon>Betaproteobacteria</taxon>
        <taxon>Neisseriales</taxon>
        <taxon>Chitinibacteraceae</taxon>
        <taxon>Chitiniphilus</taxon>
    </lineage>
</organism>
<evidence type="ECO:0000256" key="2">
    <source>
        <dbReference type="ARBA" id="ARBA00012438"/>
    </source>
</evidence>
<dbReference type="SMART" id="SM00387">
    <property type="entry name" value="HATPase_c"/>
    <property type="match status" value="1"/>
</dbReference>
<keyword evidence="9" id="KW-1185">Reference proteome</keyword>
<dbReference type="Gene3D" id="3.30.565.10">
    <property type="entry name" value="Histidine kinase-like ATPase, C-terminal domain"/>
    <property type="match status" value="1"/>
</dbReference>
<dbReference type="SUPFAM" id="SSF52172">
    <property type="entry name" value="CheY-like"/>
    <property type="match status" value="2"/>
</dbReference>
<reference evidence="9" key="1">
    <citation type="journal article" date="2019" name="Int. J. Syst. Evol. Microbiol.">
        <title>The Global Catalogue of Microorganisms (GCM) 10K type strain sequencing project: providing services to taxonomists for standard genome sequencing and annotation.</title>
        <authorList>
            <consortium name="The Broad Institute Genomics Platform"/>
            <consortium name="The Broad Institute Genome Sequencing Center for Infectious Disease"/>
            <person name="Wu L."/>
            <person name="Ma J."/>
        </authorList>
    </citation>
    <scope>NUCLEOTIDE SEQUENCE [LARGE SCALE GENOMIC DNA]</scope>
    <source>
        <strain evidence="9">NBRC 104970</strain>
    </source>
</reference>
<dbReference type="Gene3D" id="3.30.450.20">
    <property type="entry name" value="PAS domain"/>
    <property type="match status" value="1"/>
</dbReference>
<dbReference type="PROSITE" id="PS50110">
    <property type="entry name" value="RESPONSE_REGULATORY"/>
    <property type="match status" value="2"/>
</dbReference>
<dbReference type="PANTHER" id="PTHR43547">
    <property type="entry name" value="TWO-COMPONENT HISTIDINE KINASE"/>
    <property type="match status" value="1"/>
</dbReference>
<dbReference type="EC" id="2.7.13.3" evidence="2"/>
<dbReference type="CDD" id="cd00130">
    <property type="entry name" value="PAS"/>
    <property type="match status" value="1"/>
</dbReference>
<evidence type="ECO:0000256" key="3">
    <source>
        <dbReference type="ARBA" id="ARBA00022553"/>
    </source>
</evidence>
<dbReference type="CDD" id="cd00082">
    <property type="entry name" value="HisKA"/>
    <property type="match status" value="1"/>
</dbReference>
<evidence type="ECO:0000313" key="8">
    <source>
        <dbReference type="EMBL" id="GLS05176.1"/>
    </source>
</evidence>
<feature type="domain" description="Response regulatory" evidence="6">
    <location>
        <begin position="534"/>
        <end position="651"/>
    </location>
</feature>
<keyword evidence="3 4" id="KW-0597">Phosphoprotein</keyword>
<feature type="modified residue" description="4-aspartylphosphate" evidence="4">
    <location>
        <position position="583"/>
    </location>
</feature>
<sequence length="655" mass="72212">MSWVAGPGADGKHEEILVVDDNPTTRYATARTLRAAGFHTREAATGTEALQLADGTLSAVVLDVHLPDLDGFEVCRRLRDRADTARLPLIHLSAAHVRDQDKLQGVYAGADAYMTHPADPELLVATLTALVRARTAEEGMRRSEVRFKAIFDQAFTGICLIDAAGRLISANPAMCTILQEHEAAWIGRPVVEMIDPAEQPRFREWLAHREQGVWRSEFRALNALGQAVPLQWSMSAHVEPGLSVAVVVDISERVALAEEREALLEREQAARSAAEQLARSKDEFIALVSHELRTPLSAILGWTQMLRRLQPEGKMARGLEVIERSARAQTQLIGALLELSRMDLGKLRMNWQETRPEEVVQSAVAALESAVEDKQLTLLLDLQAADGTVISDPDRLEQIVWNLLSNAIKFSRQQGTVWLTLRRDEKSWSLQVRDDGRGISADFLPHLFERFTQGDAATNRTHGGLGLGLSIVKQLVELHGGQLHAHSDGPGQGACFDLMLPNTPNAVHPVASARPDSDDTEHRLGNEADLSDVDILVVEDDPEAGKMLAIILQDRGARVRLATHYDAAMQLLRQTPPRVLISDLGLPGKDGYTLMRDWRQQEPPGQRIPALALSAFSRAKDVEQALEAGFTAHCAKPFRVQELMDLVQSWIRPAG</sequence>
<dbReference type="Pfam" id="PF00512">
    <property type="entry name" value="HisKA"/>
    <property type="match status" value="1"/>
</dbReference>
<name>A0ABQ6BV03_9NEIS</name>
<dbReference type="InterPro" id="IPR035965">
    <property type="entry name" value="PAS-like_dom_sf"/>
</dbReference>
<dbReference type="SMART" id="SM00448">
    <property type="entry name" value="REC"/>
    <property type="match status" value="2"/>
</dbReference>
<dbReference type="PANTHER" id="PTHR43547:SF2">
    <property type="entry name" value="HYBRID SIGNAL TRANSDUCTION HISTIDINE KINASE C"/>
    <property type="match status" value="1"/>
</dbReference>
<feature type="domain" description="PAS" evidence="7">
    <location>
        <begin position="143"/>
        <end position="204"/>
    </location>
</feature>
<dbReference type="Proteomes" id="UP001156836">
    <property type="component" value="Unassembled WGS sequence"/>
</dbReference>
<keyword evidence="8" id="KW-0418">Kinase</keyword>
<dbReference type="SMART" id="SM00091">
    <property type="entry name" value="PAS"/>
    <property type="match status" value="1"/>
</dbReference>
<gene>
    <name evidence="8" type="ORF">GCM10007860_23260</name>
</gene>
<proteinExistence type="predicted"/>
<dbReference type="InterPro" id="IPR003661">
    <property type="entry name" value="HisK_dim/P_dom"/>
</dbReference>
<dbReference type="Pfam" id="PF00072">
    <property type="entry name" value="Response_reg"/>
    <property type="match status" value="2"/>
</dbReference>
<dbReference type="EMBL" id="BSOZ01000037">
    <property type="protein sequence ID" value="GLS05176.1"/>
    <property type="molecule type" value="Genomic_DNA"/>
</dbReference>
<dbReference type="Pfam" id="PF02518">
    <property type="entry name" value="HATPase_c"/>
    <property type="match status" value="1"/>
</dbReference>
<dbReference type="InterPro" id="IPR000014">
    <property type="entry name" value="PAS"/>
</dbReference>
<dbReference type="RefSeq" id="WP_018747344.1">
    <property type="nucleotide sequence ID" value="NZ_BSOZ01000037.1"/>
</dbReference>
<dbReference type="InterPro" id="IPR004358">
    <property type="entry name" value="Sig_transdc_His_kin-like_C"/>
</dbReference>
<evidence type="ECO:0000256" key="4">
    <source>
        <dbReference type="PROSITE-ProRule" id="PRU00169"/>
    </source>
</evidence>
<dbReference type="InterPro" id="IPR003594">
    <property type="entry name" value="HATPase_dom"/>
</dbReference>
<feature type="modified residue" description="4-aspartylphosphate" evidence="4">
    <location>
        <position position="63"/>
    </location>
</feature>
<dbReference type="GO" id="GO:0016301">
    <property type="term" value="F:kinase activity"/>
    <property type="evidence" value="ECO:0007669"/>
    <property type="project" value="UniProtKB-KW"/>
</dbReference>
<evidence type="ECO:0000256" key="1">
    <source>
        <dbReference type="ARBA" id="ARBA00000085"/>
    </source>
</evidence>
<keyword evidence="8" id="KW-0808">Transferase</keyword>
<feature type="domain" description="Response regulatory" evidence="6">
    <location>
        <begin position="15"/>
        <end position="131"/>
    </location>
</feature>
<dbReference type="PROSITE" id="PS50112">
    <property type="entry name" value="PAS"/>
    <property type="match status" value="1"/>
</dbReference>
<dbReference type="Pfam" id="PF13188">
    <property type="entry name" value="PAS_8"/>
    <property type="match status" value="1"/>
</dbReference>
<evidence type="ECO:0000313" key="9">
    <source>
        <dbReference type="Proteomes" id="UP001156836"/>
    </source>
</evidence>
<evidence type="ECO:0000259" key="7">
    <source>
        <dbReference type="PROSITE" id="PS50112"/>
    </source>
</evidence>
<evidence type="ECO:0000259" key="6">
    <source>
        <dbReference type="PROSITE" id="PS50110"/>
    </source>
</evidence>
<dbReference type="SUPFAM" id="SSF47384">
    <property type="entry name" value="Homodimeric domain of signal transducing histidine kinase"/>
    <property type="match status" value="1"/>
</dbReference>
<accession>A0ABQ6BV03</accession>
<dbReference type="InterPro" id="IPR005467">
    <property type="entry name" value="His_kinase_dom"/>
</dbReference>
<dbReference type="InterPro" id="IPR036097">
    <property type="entry name" value="HisK_dim/P_sf"/>
</dbReference>
<dbReference type="PROSITE" id="PS50109">
    <property type="entry name" value="HIS_KIN"/>
    <property type="match status" value="1"/>
</dbReference>
<comment type="catalytic activity">
    <reaction evidence="1">
        <text>ATP + protein L-histidine = ADP + protein N-phospho-L-histidine.</text>
        <dbReference type="EC" id="2.7.13.3"/>
    </reaction>
</comment>
<protein>
    <recommendedName>
        <fullName evidence="2">histidine kinase</fullName>
        <ecNumber evidence="2">2.7.13.3</ecNumber>
    </recommendedName>
</protein>